<keyword evidence="5" id="KW-0732">Signal</keyword>
<dbReference type="Proteomes" id="UP000050911">
    <property type="component" value="Unassembled WGS sequence"/>
</dbReference>
<dbReference type="Gene3D" id="3.40.390.10">
    <property type="entry name" value="Collagenase (Catalytic Domain)"/>
    <property type="match status" value="1"/>
</dbReference>
<dbReference type="InterPro" id="IPR001818">
    <property type="entry name" value="Pept_M10_metallopeptidase"/>
</dbReference>
<keyword evidence="2" id="KW-0479">Metal-binding</keyword>
<accession>A0A0R1HLY5</accession>
<organism evidence="7 8">
    <name type="scientific">Secundilactobacillus kimchicus JCM 15530</name>
    <dbReference type="NCBI Taxonomy" id="1302272"/>
    <lineage>
        <taxon>Bacteria</taxon>
        <taxon>Bacillati</taxon>
        <taxon>Bacillota</taxon>
        <taxon>Bacilli</taxon>
        <taxon>Lactobacillales</taxon>
        <taxon>Lactobacillaceae</taxon>
        <taxon>Secundilactobacillus</taxon>
    </lineage>
</organism>
<dbReference type="STRING" id="1302272.FC96_GL002452"/>
<evidence type="ECO:0000256" key="3">
    <source>
        <dbReference type="ARBA" id="ARBA00022801"/>
    </source>
</evidence>
<feature type="chain" id="PRO_5006405217" evidence="5">
    <location>
        <begin position="24"/>
        <end position="346"/>
    </location>
</feature>
<evidence type="ECO:0000259" key="6">
    <source>
        <dbReference type="Pfam" id="PF00413"/>
    </source>
</evidence>
<feature type="signal peptide" evidence="5">
    <location>
        <begin position="1"/>
        <end position="23"/>
    </location>
</feature>
<protein>
    <submittedName>
        <fullName evidence="7">Matrixin</fullName>
    </submittedName>
</protein>
<dbReference type="GO" id="GO:0006508">
    <property type="term" value="P:proteolysis"/>
    <property type="evidence" value="ECO:0007669"/>
    <property type="project" value="UniProtKB-KW"/>
</dbReference>
<dbReference type="PATRIC" id="fig|1302272.5.peg.2500"/>
<dbReference type="GO" id="GO:0008270">
    <property type="term" value="F:zinc ion binding"/>
    <property type="evidence" value="ECO:0007669"/>
    <property type="project" value="InterPro"/>
</dbReference>
<feature type="domain" description="Peptidase M10 metallopeptidase" evidence="6">
    <location>
        <begin position="106"/>
        <end position="184"/>
    </location>
</feature>
<dbReference type="EMBL" id="AZCX01000008">
    <property type="protein sequence ID" value="KRK47526.1"/>
    <property type="molecule type" value="Genomic_DNA"/>
</dbReference>
<comment type="caution">
    <text evidence="7">The sequence shown here is derived from an EMBL/GenBank/DDBJ whole genome shotgun (WGS) entry which is preliminary data.</text>
</comment>
<gene>
    <name evidence="7" type="ORF">FC96_GL002452</name>
</gene>
<evidence type="ECO:0000313" key="7">
    <source>
        <dbReference type="EMBL" id="KRK47526.1"/>
    </source>
</evidence>
<evidence type="ECO:0000256" key="1">
    <source>
        <dbReference type="ARBA" id="ARBA00022670"/>
    </source>
</evidence>
<dbReference type="Pfam" id="PF00413">
    <property type="entry name" value="Peptidase_M10"/>
    <property type="match status" value="1"/>
</dbReference>
<evidence type="ECO:0000313" key="8">
    <source>
        <dbReference type="Proteomes" id="UP000050911"/>
    </source>
</evidence>
<evidence type="ECO:0000256" key="5">
    <source>
        <dbReference type="SAM" id="SignalP"/>
    </source>
</evidence>
<evidence type="ECO:0000256" key="2">
    <source>
        <dbReference type="ARBA" id="ARBA00022723"/>
    </source>
</evidence>
<name>A0A0R1HLY5_9LACO</name>
<dbReference type="GO" id="GO:0031012">
    <property type="term" value="C:extracellular matrix"/>
    <property type="evidence" value="ECO:0007669"/>
    <property type="project" value="InterPro"/>
</dbReference>
<dbReference type="AlphaFoldDB" id="A0A0R1HLY5"/>
<keyword evidence="4" id="KW-0862">Zinc</keyword>
<keyword evidence="3" id="KW-0378">Hydrolase</keyword>
<keyword evidence="1" id="KW-0645">Protease</keyword>
<dbReference type="InterPro" id="IPR024079">
    <property type="entry name" value="MetalloPept_cat_dom_sf"/>
</dbReference>
<reference evidence="7 8" key="1">
    <citation type="journal article" date="2015" name="Genome Announc.">
        <title>Expanding the biotechnology potential of lactobacilli through comparative genomics of 213 strains and associated genera.</title>
        <authorList>
            <person name="Sun Z."/>
            <person name="Harris H.M."/>
            <person name="McCann A."/>
            <person name="Guo C."/>
            <person name="Argimon S."/>
            <person name="Zhang W."/>
            <person name="Yang X."/>
            <person name="Jeffery I.B."/>
            <person name="Cooney J.C."/>
            <person name="Kagawa T.F."/>
            <person name="Liu W."/>
            <person name="Song Y."/>
            <person name="Salvetti E."/>
            <person name="Wrobel A."/>
            <person name="Rasinkangas P."/>
            <person name="Parkhill J."/>
            <person name="Rea M.C."/>
            <person name="O'Sullivan O."/>
            <person name="Ritari J."/>
            <person name="Douillard F.P."/>
            <person name="Paul Ross R."/>
            <person name="Yang R."/>
            <person name="Briner A.E."/>
            <person name="Felis G.E."/>
            <person name="de Vos W.M."/>
            <person name="Barrangou R."/>
            <person name="Klaenhammer T.R."/>
            <person name="Caufield P.W."/>
            <person name="Cui Y."/>
            <person name="Zhang H."/>
            <person name="O'Toole P.W."/>
        </authorList>
    </citation>
    <scope>NUCLEOTIDE SEQUENCE [LARGE SCALE GENOMIC DNA]</scope>
    <source>
        <strain evidence="7 8">JCM 15530</strain>
    </source>
</reference>
<dbReference type="SUPFAM" id="SSF55486">
    <property type="entry name" value="Metalloproteases ('zincins'), catalytic domain"/>
    <property type="match status" value="1"/>
</dbReference>
<dbReference type="GO" id="GO:0004222">
    <property type="term" value="F:metalloendopeptidase activity"/>
    <property type="evidence" value="ECO:0007669"/>
    <property type="project" value="InterPro"/>
</dbReference>
<proteinExistence type="predicted"/>
<sequence length="346" mass="37603">MKKVLASVSLLSTVALTPLAASAAATPQLVSSDGYPVRYQNAKASFYNKSASEGYANVWRAARDNWNSTGAFTWTETSNVDSRTFTSSVSRNDGDWYNATGLTYSRVQIDANNPAWQTGASIYLNRYYLDLDNYTTAEKETVATHEMGHGLGLDHNPETNSIMYYAARDQSISNDDIQGAVNIYSSARVLNSDETEPESVANDTAGMHLEYRKDYTGQSGLAQLKNDSEMTVVGTIKSAKETDDFSEDTPSHYTTHKLAISETLKGTALESVDFIQAGTSKVVNSDTKALKDGDRVLVTLQKDDSGNWHAVNNGQGLFIGDSSKARSAETFSRASDGSTVTADMFK</sequence>
<keyword evidence="8" id="KW-1185">Reference proteome</keyword>
<evidence type="ECO:0000256" key="4">
    <source>
        <dbReference type="ARBA" id="ARBA00022833"/>
    </source>
</evidence>